<dbReference type="EMBL" id="JAGETR010000030">
    <property type="protein sequence ID" value="MBO2006687.1"/>
    <property type="molecule type" value="Genomic_DNA"/>
</dbReference>
<evidence type="ECO:0000313" key="1">
    <source>
        <dbReference type="EMBL" id="MBO2006687.1"/>
    </source>
</evidence>
<organism evidence="1">
    <name type="scientific">Serratia marcescens</name>
    <dbReference type="NCBI Taxonomy" id="615"/>
    <lineage>
        <taxon>Bacteria</taxon>
        <taxon>Pseudomonadati</taxon>
        <taxon>Pseudomonadota</taxon>
        <taxon>Gammaproteobacteria</taxon>
        <taxon>Enterobacterales</taxon>
        <taxon>Yersiniaceae</taxon>
        <taxon>Serratia</taxon>
    </lineage>
</organism>
<gene>
    <name evidence="1" type="ORF">J4732_05725</name>
</gene>
<protein>
    <submittedName>
        <fullName evidence="1">Uncharacterized protein</fullName>
    </submittedName>
</protein>
<dbReference type="AlphaFoldDB" id="A0A939STD3"/>
<proteinExistence type="predicted"/>
<accession>A0A939STD3</accession>
<comment type="caution">
    <text evidence="1">The sequence shown here is derived from an EMBL/GenBank/DDBJ whole genome shotgun (WGS) entry which is preliminary data.</text>
</comment>
<name>A0A939STD3_SERMA</name>
<reference evidence="1" key="1">
    <citation type="submission" date="2021-03" db="EMBL/GenBank/DDBJ databases">
        <title>Molecular epidemiology and mechanisms of colistin and carbapenem resistance in Enterobacteriaceae from clinical isolates, the environment and porcine samples in Pretoria, South Africa.</title>
        <authorList>
            <person name="Bogoshi D."/>
            <person name="Mbelle N.M."/>
            <person name="Naidoo V."/>
            <person name="Osei Sekyere J."/>
        </authorList>
    </citation>
    <scope>NUCLEOTIDE SEQUENCE</scope>
    <source>
        <strain evidence="1">C080</strain>
    </source>
</reference>
<sequence length="69" mass="7905">MNSLSSSLAFKAFGDGDEPEYISQDLYYSTFCFTARFKQLMPVVGIRHMSRFKPDVQLIKKHGIKGANW</sequence>